<reference evidence="3" key="1">
    <citation type="submission" date="2016-06" db="UniProtKB">
        <authorList>
            <consortium name="WormBaseParasite"/>
        </authorList>
    </citation>
    <scope>IDENTIFICATION</scope>
</reference>
<dbReference type="EMBL" id="UZAK01001245">
    <property type="protein sequence ID" value="VDO68225.1"/>
    <property type="molecule type" value="Genomic_DNA"/>
</dbReference>
<reference evidence="1 2" key="2">
    <citation type="submission" date="2018-11" db="EMBL/GenBank/DDBJ databases">
        <authorList>
            <consortium name="Pathogen Informatics"/>
        </authorList>
    </citation>
    <scope>NUCLEOTIDE SEQUENCE [LARGE SCALE GENOMIC DNA]</scope>
    <source>
        <strain evidence="1">Dakar</strain>
        <strain evidence="2">Dakar, Senegal</strain>
    </source>
</reference>
<proteinExistence type="predicted"/>
<dbReference type="WBParaSite" id="SCUD_0000152301-mRNA-1">
    <property type="protein sequence ID" value="SCUD_0000152301-mRNA-1"/>
    <property type="gene ID" value="SCUD_0000152301"/>
</dbReference>
<protein>
    <submittedName>
        <fullName evidence="1 3">Uncharacterized protein</fullName>
    </submittedName>
</protein>
<sequence length="181" mass="20609">MKLNNMELSNSNATKNFGLDNKSLLYLTPKGILKGCITELNENSHRTNDNNKNNEESNDVEVDIEKNTNGINNHSLYCCNLDKQQQTIQINDYIHKQNDTTHNTDINEQLTIKVNKSIPDSINNRSNQLSEIFSNQNDEQNQQLPLINKSDREQNLLNINTKYSSSNPIVTSISSHVSTFI</sequence>
<name>A0A183JFQ6_9TREM</name>
<evidence type="ECO:0000313" key="1">
    <source>
        <dbReference type="EMBL" id="VDO68225.1"/>
    </source>
</evidence>
<evidence type="ECO:0000313" key="3">
    <source>
        <dbReference type="WBParaSite" id="SCUD_0000152301-mRNA-1"/>
    </source>
</evidence>
<gene>
    <name evidence="1" type="ORF">SCUD_LOCUS1524</name>
</gene>
<accession>A0A183JFQ6</accession>
<dbReference type="Proteomes" id="UP000279833">
    <property type="component" value="Unassembled WGS sequence"/>
</dbReference>
<evidence type="ECO:0000313" key="2">
    <source>
        <dbReference type="Proteomes" id="UP000279833"/>
    </source>
</evidence>
<dbReference type="STRING" id="6186.A0A183JFQ6"/>
<organism evidence="3">
    <name type="scientific">Schistosoma curassoni</name>
    <dbReference type="NCBI Taxonomy" id="6186"/>
    <lineage>
        <taxon>Eukaryota</taxon>
        <taxon>Metazoa</taxon>
        <taxon>Spiralia</taxon>
        <taxon>Lophotrochozoa</taxon>
        <taxon>Platyhelminthes</taxon>
        <taxon>Trematoda</taxon>
        <taxon>Digenea</taxon>
        <taxon>Strigeidida</taxon>
        <taxon>Schistosomatoidea</taxon>
        <taxon>Schistosomatidae</taxon>
        <taxon>Schistosoma</taxon>
    </lineage>
</organism>
<keyword evidence="2" id="KW-1185">Reference proteome</keyword>
<dbReference type="AlphaFoldDB" id="A0A183JFQ6"/>